<name>A0ABT2H803_9MICO</name>
<protein>
    <recommendedName>
        <fullName evidence="3">ferredoxin--NADP(+) reductase</fullName>
        <ecNumber evidence="3">1.18.1.2</ecNumber>
    </recommendedName>
</protein>
<dbReference type="EMBL" id="JANLCJ010000011">
    <property type="protein sequence ID" value="MCS5736081.1"/>
    <property type="molecule type" value="Genomic_DNA"/>
</dbReference>
<dbReference type="Pfam" id="PF07992">
    <property type="entry name" value="Pyr_redox_2"/>
    <property type="match status" value="1"/>
</dbReference>
<sequence>MSALRVAVVGSGPSGAYCAQLLTEEAGFPVEVDVFERLPAPFGLVRYGVAPDHPRIKSITTSFSEVFEDSPGVRFLGNVEVGRDISLEELREHYHAVVFASGAPLDRRLGVPGEDLDGVSAVREFVSWYQGHPDLAPDAFTLTGDRAIVIGVGNVALDAARMLVRSTEELRRTDVPEHIVDAFAASTIREVVVVGRRGPAFAKFTNKEFIELLEVETADVIVDPADLQLDPVQQAHADGSPTARRLLASFQKAADRAPEGRDRTIRFVFDRSPVEFVGDAAVSAVRLGRTSDPDDDGPHESVEAQLVLRSVGYAGKALDGLPFDVVTATVPHVDSRAVGVPGVYVAGWIKRGPTGVVGTNRGCALEAVTSILADADELRSAGTATSATEVDGLLDSRGVRVVDWLSWRAIDEAERAAGEAVGRERVKLHDRDELLRAAGRAG</sequence>
<gene>
    <name evidence="10" type="ORF">N1032_20270</name>
</gene>
<dbReference type="InterPro" id="IPR055275">
    <property type="entry name" value="Ferredox_Rdtase"/>
</dbReference>
<keyword evidence="5" id="KW-0274">FAD</keyword>
<evidence type="ECO:0000256" key="3">
    <source>
        <dbReference type="ARBA" id="ARBA00013223"/>
    </source>
</evidence>
<evidence type="ECO:0000313" key="11">
    <source>
        <dbReference type="Proteomes" id="UP001165586"/>
    </source>
</evidence>
<dbReference type="PANTHER" id="PTHR48467">
    <property type="entry name" value="GLUTAMATE SYNTHASE 1 [NADH], CHLOROPLASTIC-LIKE"/>
    <property type="match status" value="1"/>
</dbReference>
<dbReference type="InterPro" id="IPR021163">
    <property type="entry name" value="Ferredox_Rdtase_adrenod"/>
</dbReference>
<evidence type="ECO:0000256" key="5">
    <source>
        <dbReference type="ARBA" id="ARBA00022827"/>
    </source>
</evidence>
<evidence type="ECO:0000256" key="1">
    <source>
        <dbReference type="ARBA" id="ARBA00001974"/>
    </source>
</evidence>
<dbReference type="EC" id="1.18.1.2" evidence="3"/>
<dbReference type="PRINTS" id="PR00419">
    <property type="entry name" value="ADXRDTASE"/>
</dbReference>
<dbReference type="InterPro" id="IPR036188">
    <property type="entry name" value="FAD/NAD-bd_sf"/>
</dbReference>
<feature type="domain" description="FAD/NAD(P)-binding" evidence="9">
    <location>
        <begin position="5"/>
        <end position="190"/>
    </location>
</feature>
<keyword evidence="6" id="KW-0521">NADP</keyword>
<comment type="catalytic activity">
    <reaction evidence="8">
        <text>2 reduced [2Fe-2S]-[ferredoxin] + NADP(+) + H(+) = 2 oxidized [2Fe-2S]-[ferredoxin] + NADPH</text>
        <dbReference type="Rhea" id="RHEA:20125"/>
        <dbReference type="Rhea" id="RHEA-COMP:10000"/>
        <dbReference type="Rhea" id="RHEA-COMP:10001"/>
        <dbReference type="ChEBI" id="CHEBI:15378"/>
        <dbReference type="ChEBI" id="CHEBI:33737"/>
        <dbReference type="ChEBI" id="CHEBI:33738"/>
        <dbReference type="ChEBI" id="CHEBI:57783"/>
        <dbReference type="ChEBI" id="CHEBI:58349"/>
        <dbReference type="EC" id="1.18.1.2"/>
    </reaction>
</comment>
<reference evidence="10" key="1">
    <citation type="submission" date="2022-08" db="EMBL/GenBank/DDBJ databases">
        <authorList>
            <person name="Deng Y."/>
            <person name="Han X.-F."/>
            <person name="Zhang Y.-Q."/>
        </authorList>
    </citation>
    <scope>NUCLEOTIDE SEQUENCE</scope>
    <source>
        <strain evidence="10">CPCC 203386</strain>
    </source>
</reference>
<dbReference type="InterPro" id="IPR023753">
    <property type="entry name" value="FAD/NAD-binding_dom"/>
</dbReference>
<keyword evidence="4" id="KW-0285">Flavoprotein</keyword>
<dbReference type="SUPFAM" id="SSF51971">
    <property type="entry name" value="Nucleotide-binding domain"/>
    <property type="match status" value="2"/>
</dbReference>
<dbReference type="Gene3D" id="3.40.50.720">
    <property type="entry name" value="NAD(P)-binding Rossmann-like Domain"/>
    <property type="match status" value="1"/>
</dbReference>
<evidence type="ECO:0000259" key="9">
    <source>
        <dbReference type="Pfam" id="PF07992"/>
    </source>
</evidence>
<comment type="caution">
    <text evidence="10">The sequence shown here is derived from an EMBL/GenBank/DDBJ whole genome shotgun (WGS) entry which is preliminary data.</text>
</comment>
<comment type="cofactor">
    <cofactor evidence="1">
        <name>FAD</name>
        <dbReference type="ChEBI" id="CHEBI:57692"/>
    </cofactor>
</comment>
<dbReference type="RefSeq" id="WP_259541802.1">
    <property type="nucleotide sequence ID" value="NZ_JANLCJ010000011.1"/>
</dbReference>
<dbReference type="PIRSF" id="PIRSF000362">
    <property type="entry name" value="FNR"/>
    <property type="match status" value="1"/>
</dbReference>
<evidence type="ECO:0000256" key="8">
    <source>
        <dbReference type="ARBA" id="ARBA00047776"/>
    </source>
</evidence>
<keyword evidence="11" id="KW-1185">Reference proteome</keyword>
<keyword evidence="7" id="KW-0560">Oxidoreductase</keyword>
<evidence type="ECO:0000256" key="7">
    <source>
        <dbReference type="ARBA" id="ARBA00023002"/>
    </source>
</evidence>
<dbReference type="Gene3D" id="3.50.50.60">
    <property type="entry name" value="FAD/NAD(P)-binding domain"/>
    <property type="match status" value="1"/>
</dbReference>
<evidence type="ECO:0000313" key="10">
    <source>
        <dbReference type="EMBL" id="MCS5736081.1"/>
    </source>
</evidence>
<organism evidence="10 11">
    <name type="scientific">Herbiconiux daphne</name>
    <dbReference type="NCBI Taxonomy" id="2970914"/>
    <lineage>
        <taxon>Bacteria</taxon>
        <taxon>Bacillati</taxon>
        <taxon>Actinomycetota</taxon>
        <taxon>Actinomycetes</taxon>
        <taxon>Micrococcales</taxon>
        <taxon>Microbacteriaceae</taxon>
        <taxon>Herbiconiux</taxon>
    </lineage>
</organism>
<dbReference type="Proteomes" id="UP001165586">
    <property type="component" value="Unassembled WGS sequence"/>
</dbReference>
<evidence type="ECO:0000256" key="4">
    <source>
        <dbReference type="ARBA" id="ARBA00022630"/>
    </source>
</evidence>
<accession>A0ABT2H803</accession>
<proteinExistence type="inferred from homology"/>
<evidence type="ECO:0000256" key="6">
    <source>
        <dbReference type="ARBA" id="ARBA00022857"/>
    </source>
</evidence>
<evidence type="ECO:0000256" key="2">
    <source>
        <dbReference type="ARBA" id="ARBA00008312"/>
    </source>
</evidence>
<dbReference type="PANTHER" id="PTHR48467:SF1">
    <property type="entry name" value="GLUTAMATE SYNTHASE 1 [NADH], CHLOROPLASTIC-LIKE"/>
    <property type="match status" value="1"/>
</dbReference>
<comment type="similarity">
    <text evidence="2">Belongs to the ferredoxin--NADP reductase type 1 family.</text>
</comment>